<keyword evidence="9 11" id="KW-0472">Membrane</keyword>
<dbReference type="AlphaFoldDB" id="A0A7E4VEG0"/>
<dbReference type="InterPro" id="IPR036734">
    <property type="entry name" value="Neur_chan_lig-bd_sf"/>
</dbReference>
<dbReference type="InterPro" id="IPR006029">
    <property type="entry name" value="Neurotrans-gated_channel_TM"/>
</dbReference>
<evidence type="ECO:0000256" key="5">
    <source>
        <dbReference type="ARBA" id="ARBA00022692"/>
    </source>
</evidence>
<evidence type="ECO:0000259" key="13">
    <source>
        <dbReference type="Pfam" id="PF02932"/>
    </source>
</evidence>
<proteinExistence type="inferred from homology"/>
<sequence length="520" mass="59740">MQMRKSVTLIPFLLFIKLHNETAWKPGTPYHVSAASTHLTLANYAEAFFFGHPFRCFCCSSIAFMLHPLTSKRLMRDPQGLGPVAHRSSSLYFTLFVSILCSQLLTVTTATDSCVEFGSQRRSIMGTLLEDYDKAILPSNESIDVQAEITIQDIGSISEISSSFIVDLWFSQIWTDPRLVFDHLSCKANLSLDEQIVEKLWTPNACFADSKSSYVHQSPEANILLIIYRNGTVWLNHRVRVYGRCNMRLENFPLDKQRCKLVLESCGYSMSEVRLRWLPWSPVTIANDNFQLPDFEFVNLTYDRVIKQYSSGAWDQLSITFTFKRLYGFYVLQAYLLAYLAVAISWISFFIDSKSLPSRIILGVNSLMALTFQMGNVVRGLPRVSYVKAIDLFFFVCCTFIFLSLLELAIVGYLDKYHDQRMRSRVKAERKMRAVMVGQAADSLLLALHSTETDPHRSCHHEHSLQRSVDRRLNSVSKHRRFKYTSINLAHKIDSICAHAFPLFFGAFNVCYWAYYLSRD</sequence>
<dbReference type="InterPro" id="IPR006202">
    <property type="entry name" value="Neur_chan_lig-bd"/>
</dbReference>
<evidence type="ECO:0000256" key="8">
    <source>
        <dbReference type="ARBA" id="ARBA00023065"/>
    </source>
</evidence>
<accession>A0A7E4VEG0</accession>
<dbReference type="GO" id="GO:0005230">
    <property type="term" value="F:extracellular ligand-gated monoatomic ion channel activity"/>
    <property type="evidence" value="ECO:0007669"/>
    <property type="project" value="InterPro"/>
</dbReference>
<evidence type="ECO:0000313" key="14">
    <source>
        <dbReference type="Proteomes" id="UP000492821"/>
    </source>
</evidence>
<feature type="chain" id="PRO_5029037325" evidence="11">
    <location>
        <begin position="24"/>
        <end position="520"/>
    </location>
</feature>
<keyword evidence="5 11" id="KW-0812">Transmembrane</keyword>
<keyword evidence="14" id="KW-1185">Reference proteome</keyword>
<feature type="signal peptide" evidence="11">
    <location>
        <begin position="1"/>
        <end position="23"/>
    </location>
</feature>
<dbReference type="CDD" id="cd18990">
    <property type="entry name" value="LGIC_ECD_GABAAR"/>
    <property type="match status" value="1"/>
</dbReference>
<keyword evidence="10 11" id="KW-0407">Ion channel</keyword>
<organism evidence="14 15">
    <name type="scientific">Panagrellus redivivus</name>
    <name type="common">Microworm</name>
    <dbReference type="NCBI Taxonomy" id="6233"/>
    <lineage>
        <taxon>Eukaryota</taxon>
        <taxon>Metazoa</taxon>
        <taxon>Ecdysozoa</taxon>
        <taxon>Nematoda</taxon>
        <taxon>Chromadorea</taxon>
        <taxon>Rhabditida</taxon>
        <taxon>Tylenchina</taxon>
        <taxon>Panagrolaimomorpha</taxon>
        <taxon>Panagrolaimoidea</taxon>
        <taxon>Panagrolaimidae</taxon>
        <taxon>Panagrellus</taxon>
    </lineage>
</organism>
<feature type="transmembrane region" description="Helical" evidence="11">
    <location>
        <begin position="327"/>
        <end position="351"/>
    </location>
</feature>
<keyword evidence="6 11" id="KW-0732">Signal</keyword>
<reference evidence="14" key="1">
    <citation type="journal article" date="2013" name="Genetics">
        <title>The draft genome and transcriptome of Panagrellus redivivus are shaped by the harsh demands of a free-living lifestyle.</title>
        <authorList>
            <person name="Srinivasan J."/>
            <person name="Dillman A.R."/>
            <person name="Macchietto M.G."/>
            <person name="Heikkinen L."/>
            <person name="Lakso M."/>
            <person name="Fracchia K.M."/>
            <person name="Antoshechkin I."/>
            <person name="Mortazavi A."/>
            <person name="Wong G."/>
            <person name="Sternberg P.W."/>
        </authorList>
    </citation>
    <scope>NUCLEOTIDE SEQUENCE [LARGE SCALE GENOMIC DNA]</scope>
    <source>
        <strain evidence="14">MT8872</strain>
    </source>
</reference>
<feature type="domain" description="Neurotransmitter-gated ion-channel transmembrane" evidence="13">
    <location>
        <begin position="340"/>
        <end position="430"/>
    </location>
</feature>
<dbReference type="PRINTS" id="PR00253">
    <property type="entry name" value="GABAARECEPTR"/>
</dbReference>
<dbReference type="FunFam" id="2.70.170.10:FF:000034">
    <property type="entry name" value="Ligand-Gated ion Channel"/>
    <property type="match status" value="1"/>
</dbReference>
<dbReference type="PRINTS" id="PR00252">
    <property type="entry name" value="NRIONCHANNEL"/>
</dbReference>
<evidence type="ECO:0000259" key="12">
    <source>
        <dbReference type="Pfam" id="PF02931"/>
    </source>
</evidence>
<dbReference type="InterPro" id="IPR018000">
    <property type="entry name" value="Neurotransmitter_ion_chnl_CS"/>
</dbReference>
<evidence type="ECO:0000256" key="7">
    <source>
        <dbReference type="ARBA" id="ARBA00022989"/>
    </source>
</evidence>
<feature type="domain" description="Neurotransmitter-gated ion-channel ligand-binding" evidence="12">
    <location>
        <begin position="123"/>
        <end position="325"/>
    </location>
</feature>
<keyword evidence="8 11" id="KW-0406">Ion transport</keyword>
<reference evidence="15" key="2">
    <citation type="submission" date="2020-10" db="UniProtKB">
        <authorList>
            <consortium name="WormBaseParasite"/>
        </authorList>
    </citation>
    <scope>IDENTIFICATION</scope>
</reference>
<evidence type="ECO:0000256" key="9">
    <source>
        <dbReference type="ARBA" id="ARBA00023136"/>
    </source>
</evidence>
<dbReference type="PANTHER" id="PTHR18945">
    <property type="entry name" value="NEUROTRANSMITTER GATED ION CHANNEL"/>
    <property type="match status" value="1"/>
</dbReference>
<feature type="transmembrane region" description="Helical" evidence="11">
    <location>
        <begin position="496"/>
        <end position="515"/>
    </location>
</feature>
<dbReference type="InterPro" id="IPR038050">
    <property type="entry name" value="Neuro_actylchol_rec"/>
</dbReference>
<dbReference type="Pfam" id="PF02931">
    <property type="entry name" value="Neur_chan_LBD"/>
    <property type="match status" value="1"/>
</dbReference>
<dbReference type="InterPro" id="IPR006201">
    <property type="entry name" value="Neur_channel"/>
</dbReference>
<keyword evidence="3 11" id="KW-0813">Transport</keyword>
<evidence type="ECO:0000256" key="11">
    <source>
        <dbReference type="RuleBase" id="RU000687"/>
    </source>
</evidence>
<comment type="subcellular location">
    <subcellularLocation>
        <location evidence="2">Cell membrane</location>
    </subcellularLocation>
    <subcellularLocation>
        <location evidence="1">Membrane</location>
        <topology evidence="1">Multi-pass membrane protein</topology>
    </subcellularLocation>
</comment>
<dbReference type="Gene3D" id="2.70.170.10">
    <property type="entry name" value="Neurotransmitter-gated ion-channel ligand-binding domain"/>
    <property type="match status" value="1"/>
</dbReference>
<name>A0A7E4VEG0_PANRE</name>
<keyword evidence="7 11" id="KW-1133">Transmembrane helix</keyword>
<evidence type="ECO:0000256" key="2">
    <source>
        <dbReference type="ARBA" id="ARBA00004236"/>
    </source>
</evidence>
<feature type="transmembrane region" description="Helical" evidence="11">
    <location>
        <begin position="360"/>
        <end position="381"/>
    </location>
</feature>
<dbReference type="SUPFAM" id="SSF90112">
    <property type="entry name" value="Neurotransmitter-gated ion-channel transmembrane pore"/>
    <property type="match status" value="1"/>
</dbReference>
<dbReference type="InterPro" id="IPR036719">
    <property type="entry name" value="Neuro-gated_channel_TM_sf"/>
</dbReference>
<dbReference type="Gene3D" id="1.20.58.390">
    <property type="entry name" value="Neurotransmitter-gated ion-channel transmembrane domain"/>
    <property type="match status" value="1"/>
</dbReference>
<dbReference type="WBParaSite" id="Pan_g20091.t1">
    <property type="protein sequence ID" value="Pan_g20091.t1"/>
    <property type="gene ID" value="Pan_g20091"/>
</dbReference>
<dbReference type="PROSITE" id="PS00236">
    <property type="entry name" value="NEUROTR_ION_CHANNEL"/>
    <property type="match status" value="1"/>
</dbReference>
<dbReference type="SUPFAM" id="SSF63712">
    <property type="entry name" value="Nicotinic receptor ligand binding domain-like"/>
    <property type="match status" value="1"/>
</dbReference>
<protein>
    <submittedName>
        <fullName evidence="15">Ligand-gated ion channel 50</fullName>
    </submittedName>
</protein>
<keyword evidence="4" id="KW-1003">Cell membrane</keyword>
<dbReference type="Proteomes" id="UP000492821">
    <property type="component" value="Unassembled WGS sequence"/>
</dbReference>
<evidence type="ECO:0000256" key="10">
    <source>
        <dbReference type="ARBA" id="ARBA00023303"/>
    </source>
</evidence>
<evidence type="ECO:0000313" key="15">
    <source>
        <dbReference type="WBParaSite" id="Pan_g20091.t1"/>
    </source>
</evidence>
<evidence type="ECO:0000256" key="4">
    <source>
        <dbReference type="ARBA" id="ARBA00022475"/>
    </source>
</evidence>
<dbReference type="InterPro" id="IPR006028">
    <property type="entry name" value="GABAA/Glycine_rcpt"/>
</dbReference>
<dbReference type="GO" id="GO:0005886">
    <property type="term" value="C:plasma membrane"/>
    <property type="evidence" value="ECO:0007669"/>
    <property type="project" value="UniProtKB-SubCell"/>
</dbReference>
<evidence type="ECO:0000256" key="6">
    <source>
        <dbReference type="ARBA" id="ARBA00022729"/>
    </source>
</evidence>
<feature type="transmembrane region" description="Helical" evidence="11">
    <location>
        <begin position="393"/>
        <end position="414"/>
    </location>
</feature>
<dbReference type="CDD" id="cd19049">
    <property type="entry name" value="LGIC_TM_anion"/>
    <property type="match status" value="1"/>
</dbReference>
<dbReference type="Pfam" id="PF02932">
    <property type="entry name" value="Neur_chan_memb"/>
    <property type="match status" value="1"/>
</dbReference>
<dbReference type="GO" id="GO:0004888">
    <property type="term" value="F:transmembrane signaling receptor activity"/>
    <property type="evidence" value="ECO:0007669"/>
    <property type="project" value="InterPro"/>
</dbReference>
<evidence type="ECO:0000256" key="1">
    <source>
        <dbReference type="ARBA" id="ARBA00004141"/>
    </source>
</evidence>
<comment type="similarity">
    <text evidence="11">Belongs to the ligand-gated ion channel (TC 1.A.9) family.</text>
</comment>
<evidence type="ECO:0000256" key="3">
    <source>
        <dbReference type="ARBA" id="ARBA00022448"/>
    </source>
</evidence>